<evidence type="ECO:0000313" key="14">
    <source>
        <dbReference type="Proteomes" id="UP000747542"/>
    </source>
</evidence>
<evidence type="ECO:0000256" key="2">
    <source>
        <dbReference type="ARBA" id="ARBA00022729"/>
    </source>
</evidence>
<dbReference type="PANTHER" id="PTHR15036">
    <property type="entry name" value="PIKACHURIN-LIKE PROTEIN"/>
    <property type="match status" value="1"/>
</dbReference>
<dbReference type="SMART" id="SM00282">
    <property type="entry name" value="LamG"/>
    <property type="match status" value="2"/>
</dbReference>
<dbReference type="InterPro" id="IPR018097">
    <property type="entry name" value="EGF_Ca-bd_CS"/>
</dbReference>
<dbReference type="InterPro" id="IPR001791">
    <property type="entry name" value="Laminin_G"/>
</dbReference>
<evidence type="ECO:0000259" key="12">
    <source>
        <dbReference type="PROSITE" id="PS50268"/>
    </source>
</evidence>
<dbReference type="CDD" id="cd00110">
    <property type="entry name" value="LamG"/>
    <property type="match status" value="2"/>
</dbReference>
<feature type="region of interest" description="Disordered" evidence="8">
    <location>
        <begin position="992"/>
        <end position="1024"/>
    </location>
</feature>
<dbReference type="PROSITE" id="PS50026">
    <property type="entry name" value="EGF_3"/>
    <property type="match status" value="3"/>
</dbReference>
<feature type="compositionally biased region" description="Polar residues" evidence="8">
    <location>
        <begin position="1086"/>
        <end position="1105"/>
    </location>
</feature>
<sequence>LDSGRGGAELWTSRAVDREEHPQLLVQVVVADAGKVAATNTVTVIIDDVNDNPMKPASKTVYLWKTQGGGSDAPLGRVYVKDPDDWDLGDKTFRWVGSPHPLFSLNTQDGTIFASSQVREGRYELHFSVSDRVWRQRGVSANVTVAEMLTQDALSHAAPITLTPTTPTDLTRGWTPMGGGGLGRLVDGVLKVVVVATLSRWSVCMVTAPPTTTPPTPTLPVSPRPPSRCTRRRSRSCCVLLLSRCRLRQPVCGSSKRQREVHGPRQASGATGPPLPPGVVGRRLEEIHSPDLRLDLQNGDDGDPSSAASLASTALPLQVVDTNATSLVTPRLTRAHACHAHEPETCTPTSCLNGGRCVRSSDGNRCICPGGSKGWQCKVLARTFTGSGWAWVRPLPPCLPTTISLRLLTRHPNALILYSGPLAPQQRPAVSPPMPTPMLALQLKFGRPQLLFEGGLVPLKLEVNTTVHDGDWHTLHVHLDAQGVALMVDLCGRGWEKHHSHDDAHCLARAAWTIPWGLEGWLGSGPLQVGGLAHTPPTAHDHEWEEAPTARPLHGCISHLTLNGQLVDLGEPAYSRESSPGCLPQESACPGGLGGCSVRGECVGGLRRPECECEPGWTGSGCNTPTVPAALGKASYMKVALSFTPAPRVLRVQVRLRTRGARHGLLLHLAAHHHSAAFTLHLRSSVACASLTGSEWAARVACVEGRPLGDGSWHTVRAERHGDNLVVSVDDGDGWRRNESLASFLVVRERRGHGREAPTPLNVDKHDGVTVGGLPEFVACVDDLRVSGRHLPLPPAINGTSWGQVTTLQHLERGCDAPDACVNITCTPPLSCNTTWGQPTCSCGPGRQLVDRNCEDVDECVWRPCLHGGTCHNLRPGYMCMCGPGHTGDHCQWATLTNTTNSLTAPVAIAALTVSLLVLLVVGLVVSIRLHRHRTNLGLRERPADDDTGKNTVVEVQGDEGGGGGKGEKKIGEDDTHESFLECLKFKLPTSQPALKKKGSPVPGGSDPTAGGEARGAPDPLLPRDDLRAYAYEGDGSSSGSFTSTISADLKVDMAEEDSTIVPLVPEFLEVMDLLRNLPEAANKTTFGRTKSTSNLKKGSGSPSCTKEPLATASSIVMVKGGGSSKQPSTVRTRISHLSPSRYKSEGTSKTDVVLGKSEGEVSTVC</sequence>
<keyword evidence="6" id="KW-0106">Calcium</keyword>
<evidence type="ECO:0000256" key="5">
    <source>
        <dbReference type="ARBA" id="ARBA00023180"/>
    </source>
</evidence>
<dbReference type="FunFam" id="2.10.25.10:FF:000122">
    <property type="entry name" value="Protein crumbs homolog 2"/>
    <property type="match status" value="1"/>
</dbReference>
<keyword evidence="9" id="KW-0812">Transmembrane</keyword>
<keyword evidence="1 7" id="KW-0245">EGF-like domain</keyword>
<dbReference type="InterPro" id="IPR001881">
    <property type="entry name" value="EGF-like_Ca-bd_dom"/>
</dbReference>
<feature type="region of interest" description="Disordered" evidence="8">
    <location>
        <begin position="1086"/>
        <end position="1166"/>
    </location>
</feature>
<dbReference type="GO" id="GO:0016020">
    <property type="term" value="C:membrane"/>
    <property type="evidence" value="ECO:0007669"/>
    <property type="project" value="UniProtKB-SubCell"/>
</dbReference>
<dbReference type="CDD" id="cd11304">
    <property type="entry name" value="Cadherin_repeat"/>
    <property type="match status" value="2"/>
</dbReference>
<dbReference type="PROSITE" id="PS01187">
    <property type="entry name" value="EGF_CA"/>
    <property type="match status" value="1"/>
</dbReference>
<dbReference type="PROSITE" id="PS01186">
    <property type="entry name" value="EGF_2"/>
    <property type="match status" value="1"/>
</dbReference>
<evidence type="ECO:0000256" key="8">
    <source>
        <dbReference type="SAM" id="MobiDB-lite"/>
    </source>
</evidence>
<keyword evidence="14" id="KW-1185">Reference proteome</keyword>
<feature type="region of interest" description="Disordered" evidence="8">
    <location>
        <begin position="253"/>
        <end position="281"/>
    </location>
</feature>
<dbReference type="InterPro" id="IPR002126">
    <property type="entry name" value="Cadherin-like_dom"/>
</dbReference>
<evidence type="ECO:0000256" key="6">
    <source>
        <dbReference type="PROSITE-ProRule" id="PRU00043"/>
    </source>
</evidence>
<comment type="caution">
    <text evidence="13">The sequence shown here is derived from an EMBL/GenBank/DDBJ whole genome shotgun (WGS) entry which is preliminary data.</text>
</comment>
<feature type="non-terminal residue" evidence="13">
    <location>
        <position position="1"/>
    </location>
</feature>
<dbReference type="Gene3D" id="2.60.120.200">
    <property type="match status" value="2"/>
</dbReference>
<dbReference type="PROSITE" id="PS00010">
    <property type="entry name" value="ASX_HYDROXYL"/>
    <property type="match status" value="1"/>
</dbReference>
<dbReference type="InterPro" id="IPR009030">
    <property type="entry name" value="Growth_fac_rcpt_cys_sf"/>
</dbReference>
<feature type="disulfide bond" evidence="7">
    <location>
        <begin position="368"/>
        <end position="377"/>
    </location>
</feature>
<dbReference type="SMART" id="SM00181">
    <property type="entry name" value="EGF"/>
    <property type="match status" value="4"/>
</dbReference>
<keyword evidence="4 7" id="KW-1015">Disulfide bond</keyword>
<dbReference type="Proteomes" id="UP000747542">
    <property type="component" value="Unassembled WGS sequence"/>
</dbReference>
<keyword evidence="2" id="KW-0732">Signal</keyword>
<feature type="region of interest" description="Disordered" evidence="8">
    <location>
        <begin position="210"/>
        <end position="231"/>
    </location>
</feature>
<dbReference type="Pfam" id="PF02210">
    <property type="entry name" value="Laminin_G_2"/>
    <property type="match status" value="2"/>
</dbReference>
<evidence type="ECO:0000256" key="1">
    <source>
        <dbReference type="ARBA" id="ARBA00022536"/>
    </source>
</evidence>
<dbReference type="CDD" id="cd00054">
    <property type="entry name" value="EGF_CA"/>
    <property type="match status" value="1"/>
</dbReference>
<feature type="domain" description="EGF-like" evidence="11">
    <location>
        <begin position="585"/>
        <end position="623"/>
    </location>
</feature>
<accession>A0A8J5KE83</accession>
<keyword evidence="5" id="KW-0325">Glycoprotein</keyword>
<organism evidence="13 14">
    <name type="scientific">Homarus americanus</name>
    <name type="common">American lobster</name>
    <dbReference type="NCBI Taxonomy" id="6706"/>
    <lineage>
        <taxon>Eukaryota</taxon>
        <taxon>Metazoa</taxon>
        <taxon>Ecdysozoa</taxon>
        <taxon>Arthropoda</taxon>
        <taxon>Crustacea</taxon>
        <taxon>Multicrustacea</taxon>
        <taxon>Malacostraca</taxon>
        <taxon>Eumalacostraca</taxon>
        <taxon>Eucarida</taxon>
        <taxon>Decapoda</taxon>
        <taxon>Pleocyemata</taxon>
        <taxon>Astacidea</taxon>
        <taxon>Nephropoidea</taxon>
        <taxon>Nephropidae</taxon>
        <taxon>Homarus</taxon>
    </lineage>
</organism>
<feature type="domain" description="Laminin G" evidence="10">
    <location>
        <begin position="626"/>
        <end position="815"/>
    </location>
</feature>
<evidence type="ECO:0000256" key="3">
    <source>
        <dbReference type="ARBA" id="ARBA00022737"/>
    </source>
</evidence>
<feature type="compositionally biased region" description="Polar residues" evidence="8">
    <location>
        <begin position="1125"/>
        <end position="1139"/>
    </location>
</feature>
<evidence type="ECO:0000259" key="11">
    <source>
        <dbReference type="PROSITE" id="PS50026"/>
    </source>
</evidence>
<dbReference type="SUPFAM" id="SSF49899">
    <property type="entry name" value="Concanavalin A-like lectins/glucanases"/>
    <property type="match status" value="2"/>
</dbReference>
<dbReference type="InterPro" id="IPR013320">
    <property type="entry name" value="ConA-like_dom_sf"/>
</dbReference>
<dbReference type="InterPro" id="IPR000152">
    <property type="entry name" value="EGF-type_Asp/Asn_hydroxyl_site"/>
</dbReference>
<gene>
    <name evidence="13" type="primary">CadN2-L6</name>
    <name evidence="13" type="ORF">Hamer_G016822</name>
</gene>
<feature type="region of interest" description="Disordered" evidence="8">
    <location>
        <begin position="941"/>
        <end position="974"/>
    </location>
</feature>
<dbReference type="Pfam" id="PF00008">
    <property type="entry name" value="EGF"/>
    <property type="match status" value="1"/>
</dbReference>
<dbReference type="PROSITE" id="PS50025">
    <property type="entry name" value="LAM_G_DOMAIN"/>
    <property type="match status" value="2"/>
</dbReference>
<evidence type="ECO:0000256" key="9">
    <source>
        <dbReference type="SAM" id="Phobius"/>
    </source>
</evidence>
<dbReference type="GO" id="GO:0007163">
    <property type="term" value="P:establishment or maintenance of cell polarity"/>
    <property type="evidence" value="ECO:0007669"/>
    <property type="project" value="UniProtKB-ARBA"/>
</dbReference>
<feature type="domain" description="Cadherin" evidence="12">
    <location>
        <begin position="1"/>
        <end position="58"/>
    </location>
</feature>
<keyword evidence="3" id="KW-0677">Repeat</keyword>
<feature type="domain" description="EGF-like" evidence="11">
    <location>
        <begin position="342"/>
        <end position="378"/>
    </location>
</feature>
<feature type="transmembrane region" description="Helical" evidence="9">
    <location>
        <begin position="907"/>
        <end position="930"/>
    </location>
</feature>
<dbReference type="Gene3D" id="2.60.40.60">
    <property type="entry name" value="Cadherins"/>
    <property type="match status" value="1"/>
</dbReference>
<comment type="caution">
    <text evidence="7">Lacks conserved residue(s) required for the propagation of feature annotation.</text>
</comment>
<dbReference type="AlphaFoldDB" id="A0A8J5KE83"/>
<feature type="compositionally biased region" description="Pro residues" evidence="8">
    <location>
        <begin position="211"/>
        <end position="226"/>
    </location>
</feature>
<dbReference type="PROSITE" id="PS00022">
    <property type="entry name" value="EGF_1"/>
    <property type="match status" value="3"/>
</dbReference>
<protein>
    <submittedName>
        <fullName evidence="13">Neural-cadherin 2-like 6</fullName>
    </submittedName>
</protein>
<feature type="domain" description="Laminin G" evidence="10">
    <location>
        <begin position="381"/>
        <end position="582"/>
    </location>
</feature>
<dbReference type="PANTHER" id="PTHR15036:SF85">
    <property type="entry name" value="SP2353, ISOFORM A"/>
    <property type="match status" value="1"/>
</dbReference>
<keyword evidence="9" id="KW-0472">Membrane</keyword>
<dbReference type="EMBL" id="JAHLQT010020459">
    <property type="protein sequence ID" value="KAG7168189.1"/>
    <property type="molecule type" value="Genomic_DNA"/>
</dbReference>
<dbReference type="Gene3D" id="2.10.25.10">
    <property type="entry name" value="Laminin"/>
    <property type="match status" value="2"/>
</dbReference>
<dbReference type="InterPro" id="IPR015919">
    <property type="entry name" value="Cadherin-like_sf"/>
</dbReference>
<dbReference type="GO" id="GO:0001736">
    <property type="term" value="P:establishment of planar polarity"/>
    <property type="evidence" value="ECO:0007669"/>
    <property type="project" value="UniProtKB-ARBA"/>
</dbReference>
<dbReference type="SUPFAM" id="SSF49313">
    <property type="entry name" value="Cadherin-like"/>
    <property type="match status" value="2"/>
</dbReference>
<dbReference type="SUPFAM" id="SSF57184">
    <property type="entry name" value="Growth factor receptor domain"/>
    <property type="match status" value="1"/>
</dbReference>
<keyword evidence="9" id="KW-1133">Transmembrane helix</keyword>
<dbReference type="SMART" id="SM00179">
    <property type="entry name" value="EGF_CA"/>
    <property type="match status" value="1"/>
</dbReference>
<evidence type="ECO:0000256" key="7">
    <source>
        <dbReference type="PROSITE-ProRule" id="PRU00076"/>
    </source>
</evidence>
<feature type="disulfide bond" evidence="7">
    <location>
        <begin position="613"/>
        <end position="622"/>
    </location>
</feature>
<reference evidence="13" key="1">
    <citation type="journal article" date="2021" name="Sci. Adv.">
        <title>The American lobster genome reveals insights on longevity, neural, and immune adaptations.</title>
        <authorList>
            <person name="Polinski J.M."/>
            <person name="Zimin A.V."/>
            <person name="Clark K.F."/>
            <person name="Kohn A.B."/>
            <person name="Sadowski N."/>
            <person name="Timp W."/>
            <person name="Ptitsyn A."/>
            <person name="Khanna P."/>
            <person name="Romanova D.Y."/>
            <person name="Williams P."/>
            <person name="Greenwood S.J."/>
            <person name="Moroz L.L."/>
            <person name="Walt D.R."/>
            <person name="Bodnar A.G."/>
        </authorList>
    </citation>
    <scope>NUCLEOTIDE SEQUENCE</scope>
    <source>
        <strain evidence="13">GMGI-L3</strain>
    </source>
</reference>
<dbReference type="InterPro" id="IPR050372">
    <property type="entry name" value="Neurexin-related_CASP"/>
</dbReference>
<evidence type="ECO:0000256" key="4">
    <source>
        <dbReference type="ARBA" id="ARBA00023157"/>
    </source>
</evidence>
<evidence type="ECO:0000313" key="13">
    <source>
        <dbReference type="EMBL" id="KAG7168189.1"/>
    </source>
</evidence>
<proteinExistence type="predicted"/>
<evidence type="ECO:0000259" key="10">
    <source>
        <dbReference type="PROSITE" id="PS50025"/>
    </source>
</evidence>
<dbReference type="GO" id="GO:0048513">
    <property type="term" value="P:animal organ development"/>
    <property type="evidence" value="ECO:0007669"/>
    <property type="project" value="UniProtKB-ARBA"/>
</dbReference>
<dbReference type="InterPro" id="IPR000742">
    <property type="entry name" value="EGF"/>
</dbReference>
<dbReference type="GO" id="GO:0005509">
    <property type="term" value="F:calcium ion binding"/>
    <property type="evidence" value="ECO:0007669"/>
    <property type="project" value="UniProtKB-UniRule"/>
</dbReference>
<feature type="domain" description="EGF-like" evidence="11">
    <location>
        <begin position="856"/>
        <end position="892"/>
    </location>
</feature>
<feature type="disulfide bond" evidence="7">
    <location>
        <begin position="882"/>
        <end position="891"/>
    </location>
</feature>
<dbReference type="GO" id="GO:0007156">
    <property type="term" value="P:homophilic cell adhesion via plasma membrane adhesion molecules"/>
    <property type="evidence" value="ECO:0007669"/>
    <property type="project" value="InterPro"/>
</dbReference>
<dbReference type="PROSITE" id="PS50268">
    <property type="entry name" value="CADHERIN_2"/>
    <property type="match status" value="1"/>
</dbReference>
<name>A0A8J5KE83_HOMAM</name>